<proteinExistence type="predicted"/>
<reference evidence="1 2" key="1">
    <citation type="journal article" date="2017" name="Int. J. Syst. Evol. Microbiol.">
        <title>Marinicauda algicola sp. nov., isolated from a marine red alga Rhodosorus marinus.</title>
        <authorList>
            <person name="Jeong S.E."/>
            <person name="Jeon S.H."/>
            <person name="Chun B.H."/>
            <person name="Kim D.W."/>
            <person name="Jeon C.O."/>
        </authorList>
    </citation>
    <scope>NUCLEOTIDE SEQUENCE [LARGE SCALE GENOMIC DNA]</scope>
    <source>
        <strain evidence="1 2">JCM 31718</strain>
    </source>
</reference>
<dbReference type="OrthoDB" id="583296at2"/>
<dbReference type="RefSeq" id="WP_135994641.1">
    <property type="nucleotide sequence ID" value="NZ_CP071057.1"/>
</dbReference>
<sequence>MARLRVFAWGSFIGLCLALVALGFALPLALRPVSADAEPDGPAQPGMAILQDFPCHRAETKQIFVRGVEDGFSIEGREFGRLHPRLENERTRSVAFGPYDQVQADRILSDYFELPSNISSGVFVTRLRPVSGNGTDTLSIGDVSPFRAGERSPTVSMHRLTAMAEEGTWTIEGDLHSARFEELRLQRYRSATHEEPRAFHLDGDLNTILDYVRSGDGVQILDVWIGDDTAVDFIGVAVCEEPPREKGVSLVLNSNWRRSSTGASALGCDEWQGDHYICDPYLGDTPCETAQPLLCFFDLGSPVPAGAEARSTYEFDWSGGVIATTPDVRGDSFRTISEADAYCSGQFGEGWRTARYHDGLRPGRLSAFGGLGDEARRVWVDIMGQPYSTCWTR</sequence>
<organism evidence="1 2">
    <name type="scientific">Marinicauda algicola</name>
    <dbReference type="NCBI Taxonomy" id="2029849"/>
    <lineage>
        <taxon>Bacteria</taxon>
        <taxon>Pseudomonadati</taxon>
        <taxon>Pseudomonadota</taxon>
        <taxon>Alphaproteobacteria</taxon>
        <taxon>Maricaulales</taxon>
        <taxon>Maricaulaceae</taxon>
        <taxon>Marinicauda</taxon>
    </lineage>
</organism>
<name>A0A4S2H3P9_9PROT</name>
<dbReference type="AlphaFoldDB" id="A0A4S2H3P9"/>
<dbReference type="Proteomes" id="UP000308054">
    <property type="component" value="Unassembled WGS sequence"/>
</dbReference>
<dbReference type="EMBL" id="SRXW01000001">
    <property type="protein sequence ID" value="TGY90143.1"/>
    <property type="molecule type" value="Genomic_DNA"/>
</dbReference>
<gene>
    <name evidence="1" type="ORF">E5163_03170</name>
</gene>
<evidence type="ECO:0000313" key="2">
    <source>
        <dbReference type="Proteomes" id="UP000308054"/>
    </source>
</evidence>
<accession>A0A4S2H3P9</accession>
<protein>
    <submittedName>
        <fullName evidence="1">Uncharacterized protein</fullName>
    </submittedName>
</protein>
<comment type="caution">
    <text evidence="1">The sequence shown here is derived from an EMBL/GenBank/DDBJ whole genome shotgun (WGS) entry which is preliminary data.</text>
</comment>
<keyword evidence="2" id="KW-1185">Reference proteome</keyword>
<evidence type="ECO:0000313" key="1">
    <source>
        <dbReference type="EMBL" id="TGY90143.1"/>
    </source>
</evidence>